<gene>
    <name evidence="2" type="ORF">DF286_06795</name>
</gene>
<evidence type="ECO:0000313" key="2">
    <source>
        <dbReference type="EMBL" id="PWG02606.1"/>
    </source>
</evidence>
<evidence type="ECO:0000256" key="1">
    <source>
        <dbReference type="SAM" id="SignalP"/>
    </source>
</evidence>
<keyword evidence="1" id="KW-0732">Signal</keyword>
<name>A0A2U2J2N7_9SPHN</name>
<organism evidence="2 3">
    <name type="scientific">Allosphingosinicella humi</name>
    <dbReference type="NCBI Taxonomy" id="2068657"/>
    <lineage>
        <taxon>Bacteria</taxon>
        <taxon>Pseudomonadati</taxon>
        <taxon>Pseudomonadota</taxon>
        <taxon>Alphaproteobacteria</taxon>
        <taxon>Sphingomonadales</taxon>
        <taxon>Sphingomonadaceae</taxon>
        <taxon>Allosphingosinicella</taxon>
    </lineage>
</organism>
<dbReference type="Proteomes" id="UP000245916">
    <property type="component" value="Unassembled WGS sequence"/>
</dbReference>
<dbReference type="AlphaFoldDB" id="A0A2U2J2N7"/>
<dbReference type="OrthoDB" id="7218943at2"/>
<feature type="signal peptide" evidence="1">
    <location>
        <begin position="1"/>
        <end position="29"/>
    </location>
</feature>
<accession>A0A2U2J2N7</accession>
<comment type="caution">
    <text evidence="2">The sequence shown here is derived from an EMBL/GenBank/DDBJ whole genome shotgun (WGS) entry which is preliminary data.</text>
</comment>
<evidence type="ECO:0000313" key="3">
    <source>
        <dbReference type="Proteomes" id="UP000245916"/>
    </source>
</evidence>
<dbReference type="EMBL" id="QFFF01000001">
    <property type="protein sequence ID" value="PWG02606.1"/>
    <property type="molecule type" value="Genomic_DNA"/>
</dbReference>
<proteinExistence type="predicted"/>
<feature type="chain" id="PRO_5015452645" description="DUF2927 domain-containing protein" evidence="1">
    <location>
        <begin position="30"/>
        <end position="300"/>
    </location>
</feature>
<dbReference type="RefSeq" id="WP_109270745.1">
    <property type="nucleotide sequence ID" value="NZ_QFFF01000001.1"/>
</dbReference>
<evidence type="ECO:0008006" key="4">
    <source>
        <dbReference type="Google" id="ProtNLM"/>
    </source>
</evidence>
<protein>
    <recommendedName>
        <fullName evidence="4">DUF2927 domain-containing protein</fullName>
    </recommendedName>
</protein>
<keyword evidence="3" id="KW-1185">Reference proteome</keyword>
<sequence length="300" mass="32463">MTRPATRSTLATRCAAIALALTPAFPLCAEPPASPADDEIVVTGQRDREEAIHDFIETVTVEANGQMATFRVPVCPMSFGLPADYNEVVATRIREVASAAGVPLAEAGCDPNLVVIVADDSRDFFHAFRRDRPTLFHALELSEIKDVQKAEGPVRAWQVQLRGSDGRPARWVRFQVGGSMSPPRQMLDGVTPSRIQKGTRRDLSITFVVFDLAATDGLTLTQIADHAAMRTLARTEPADARAPSILALFNEDGPHPDSLTTWDAAYLKALYATNNTVAASQQQSNMARLIGKALGPEEAD</sequence>
<reference evidence="2 3" key="1">
    <citation type="submission" date="2018-05" db="EMBL/GenBank/DDBJ databases">
        <title>Genome of Sphingosinicella humi QZX222.</title>
        <authorList>
            <person name="Qiao Z."/>
            <person name="Wang G."/>
        </authorList>
    </citation>
    <scope>NUCLEOTIDE SEQUENCE [LARGE SCALE GENOMIC DNA]</scope>
    <source>
        <strain evidence="2 3">QZX222</strain>
    </source>
</reference>